<dbReference type="GO" id="GO:0009408">
    <property type="term" value="P:response to heat"/>
    <property type="evidence" value="ECO:0007669"/>
    <property type="project" value="InterPro"/>
</dbReference>
<dbReference type="PANTHER" id="PTHR46733:SF4">
    <property type="entry name" value="HEAT SHOCK PROTEIN 21, CHLOROPLASTIC"/>
    <property type="match status" value="1"/>
</dbReference>
<gene>
    <name evidence="3" type="ORF">MNBD_GAMMA11-2863</name>
</gene>
<sequence length="205" mass="23184">MNLQKLNPWNWFKHEESAGAGEQAGERYIPLKRDSANTDLSTHYQRSPQSILQLNRNINRLFDEVFNNSGFPLSGSLAGPLTNSLAGSWMGTSVIRPKLNISSDEHHYNISLELPGLKESDILVEVKNDVLTIQGTVDDKKEDKDQHFYRIERSYGSFQRTLSLPDDANSSDIRASMKDGVLNLVIPRNEEVNSDVRKIAVNREE</sequence>
<dbReference type="InterPro" id="IPR002068">
    <property type="entry name" value="A-crystallin/Hsp20_dom"/>
</dbReference>
<name>A0A3B0XBD9_9ZZZZ</name>
<keyword evidence="1 3" id="KW-0346">Stress response</keyword>
<dbReference type="Gene3D" id="2.60.40.790">
    <property type="match status" value="1"/>
</dbReference>
<accession>A0A3B0XBD9</accession>
<organism evidence="3">
    <name type="scientific">hydrothermal vent metagenome</name>
    <dbReference type="NCBI Taxonomy" id="652676"/>
    <lineage>
        <taxon>unclassified sequences</taxon>
        <taxon>metagenomes</taxon>
        <taxon>ecological metagenomes</taxon>
    </lineage>
</organism>
<proteinExistence type="predicted"/>
<protein>
    <submittedName>
        <fullName evidence="3">Small HspC2 heat shock protein</fullName>
    </submittedName>
</protein>
<feature type="domain" description="SHSP" evidence="2">
    <location>
        <begin position="90"/>
        <end position="204"/>
    </location>
</feature>
<evidence type="ECO:0000259" key="2">
    <source>
        <dbReference type="PROSITE" id="PS01031"/>
    </source>
</evidence>
<dbReference type="InterPro" id="IPR044587">
    <property type="entry name" value="HSP21-like"/>
</dbReference>
<dbReference type="PANTHER" id="PTHR46733">
    <property type="entry name" value="26.5 KDA HEAT SHOCK PROTEIN, MITOCHONDRIAL"/>
    <property type="match status" value="1"/>
</dbReference>
<evidence type="ECO:0000313" key="3">
    <source>
        <dbReference type="EMBL" id="VAW65588.1"/>
    </source>
</evidence>
<reference evidence="3" key="1">
    <citation type="submission" date="2018-06" db="EMBL/GenBank/DDBJ databases">
        <authorList>
            <person name="Zhirakovskaya E."/>
        </authorList>
    </citation>
    <scope>NUCLEOTIDE SEQUENCE</scope>
</reference>
<dbReference type="SUPFAM" id="SSF49764">
    <property type="entry name" value="HSP20-like chaperones"/>
    <property type="match status" value="1"/>
</dbReference>
<dbReference type="EMBL" id="UOFG01000253">
    <property type="protein sequence ID" value="VAW65588.1"/>
    <property type="molecule type" value="Genomic_DNA"/>
</dbReference>
<dbReference type="PROSITE" id="PS01031">
    <property type="entry name" value="SHSP"/>
    <property type="match status" value="1"/>
</dbReference>
<dbReference type="Pfam" id="PF00011">
    <property type="entry name" value="HSP20"/>
    <property type="match status" value="1"/>
</dbReference>
<dbReference type="CDD" id="cd06464">
    <property type="entry name" value="ACD_sHsps-like"/>
    <property type="match status" value="1"/>
</dbReference>
<dbReference type="InterPro" id="IPR008978">
    <property type="entry name" value="HSP20-like_chaperone"/>
</dbReference>
<evidence type="ECO:0000256" key="1">
    <source>
        <dbReference type="ARBA" id="ARBA00023016"/>
    </source>
</evidence>
<dbReference type="AlphaFoldDB" id="A0A3B0XBD9"/>